<dbReference type="AlphaFoldDB" id="A0A3B0XRE6"/>
<dbReference type="SUPFAM" id="SSF53474">
    <property type="entry name" value="alpha/beta-Hydrolases"/>
    <property type="match status" value="1"/>
</dbReference>
<evidence type="ECO:0000313" key="3">
    <source>
        <dbReference type="EMBL" id="VAW65817.1"/>
    </source>
</evidence>
<accession>A0A3B0XRE6</accession>
<dbReference type="InterPro" id="IPR029058">
    <property type="entry name" value="AB_hydrolase_fold"/>
</dbReference>
<keyword evidence="1" id="KW-0812">Transmembrane</keyword>
<keyword evidence="1" id="KW-1133">Transmembrane helix</keyword>
<proteinExistence type="predicted"/>
<dbReference type="EMBL" id="UOFH01000328">
    <property type="protein sequence ID" value="VAW65817.1"/>
    <property type="molecule type" value="Genomic_DNA"/>
</dbReference>
<dbReference type="Pfam" id="PF00561">
    <property type="entry name" value="Abhydrolase_1"/>
    <property type="match status" value="1"/>
</dbReference>
<dbReference type="Gene3D" id="3.40.50.1820">
    <property type="entry name" value="alpha/beta hydrolase"/>
    <property type="match status" value="1"/>
</dbReference>
<evidence type="ECO:0000256" key="1">
    <source>
        <dbReference type="SAM" id="Phobius"/>
    </source>
</evidence>
<dbReference type="PANTHER" id="PTHR12277:SF81">
    <property type="entry name" value="PROTEIN ABHD13"/>
    <property type="match status" value="1"/>
</dbReference>
<evidence type="ECO:0000259" key="2">
    <source>
        <dbReference type="Pfam" id="PF00561"/>
    </source>
</evidence>
<protein>
    <recommendedName>
        <fullName evidence="2">AB hydrolase-1 domain-containing protein</fullName>
    </recommendedName>
</protein>
<reference evidence="3" key="1">
    <citation type="submission" date="2018-06" db="EMBL/GenBank/DDBJ databases">
        <authorList>
            <person name="Zhirakovskaya E."/>
        </authorList>
    </citation>
    <scope>NUCLEOTIDE SEQUENCE</scope>
</reference>
<sequence>MKPMINALLFIFSIYILICIILYFLQDKLIFFPPEPINNVYNAFSKNEINATLNNEQIHGWNIINPSVKNKTILYFGGNAQDVVYLNEEAKEFNVHQCIAFNYPGYGKSSGTPSQKSLYENALAAYDFAIKEYQLNPQDIIVVGRSLGSSVATYVAANREIAGLILITPFDSIADIAAAQYKIFPVKYVLKHPFPTKNYIAQVKVPTLMLAAHEDEIIADARLENLKRYSNENHKLIKYTNVGHNTIQEDENYYLEINKFIESL</sequence>
<dbReference type="PANTHER" id="PTHR12277">
    <property type="entry name" value="ALPHA/BETA HYDROLASE DOMAIN-CONTAINING PROTEIN"/>
    <property type="match status" value="1"/>
</dbReference>
<feature type="transmembrane region" description="Helical" evidence="1">
    <location>
        <begin position="7"/>
        <end position="25"/>
    </location>
</feature>
<keyword evidence="1" id="KW-0472">Membrane</keyword>
<dbReference type="InterPro" id="IPR000073">
    <property type="entry name" value="AB_hydrolase_1"/>
</dbReference>
<feature type="domain" description="AB hydrolase-1" evidence="2">
    <location>
        <begin position="90"/>
        <end position="180"/>
    </location>
</feature>
<name>A0A3B0XRE6_9ZZZZ</name>
<gene>
    <name evidence="3" type="ORF">MNBD_GAMMA08-710</name>
</gene>
<organism evidence="3">
    <name type="scientific">hydrothermal vent metagenome</name>
    <dbReference type="NCBI Taxonomy" id="652676"/>
    <lineage>
        <taxon>unclassified sequences</taxon>
        <taxon>metagenomes</taxon>
        <taxon>ecological metagenomes</taxon>
    </lineage>
</organism>